<organism evidence="1 2">
    <name type="scientific">Methylocystis rosea</name>
    <dbReference type="NCBI Taxonomy" id="173366"/>
    <lineage>
        <taxon>Bacteria</taxon>
        <taxon>Pseudomonadati</taxon>
        <taxon>Pseudomonadota</taxon>
        <taxon>Alphaproteobacteria</taxon>
        <taxon>Hyphomicrobiales</taxon>
        <taxon>Methylocystaceae</taxon>
        <taxon>Methylocystis</taxon>
    </lineage>
</organism>
<evidence type="ECO:0000313" key="1">
    <source>
        <dbReference type="EMBL" id="QGM95624.1"/>
    </source>
</evidence>
<dbReference type="EMBL" id="CP044328">
    <property type="protein sequence ID" value="QGM95624.1"/>
    <property type="molecule type" value="Genomic_DNA"/>
</dbReference>
<name>A0ABX6EMF7_9HYPH</name>
<keyword evidence="2" id="KW-1185">Reference proteome</keyword>
<dbReference type="Proteomes" id="UP000424673">
    <property type="component" value="Chromosome"/>
</dbReference>
<evidence type="ECO:0000313" key="2">
    <source>
        <dbReference type="Proteomes" id="UP000424673"/>
    </source>
</evidence>
<protein>
    <submittedName>
        <fullName evidence="1">Uncharacterized protein</fullName>
    </submittedName>
</protein>
<sequence length="93" mass="9738">MQSGQGEIANAGEAPIVVEAFYRYGYRGRSMLAIRAPFAMGADGADIIGRAIETGARHYVVVSIARQISGPIHSGEPLGVELRASDACEESSG</sequence>
<accession>A0ABX6EMF7</accession>
<reference evidence="2" key="1">
    <citation type="submission" date="2019-09" db="EMBL/GenBank/DDBJ databases">
        <title>Isolation and complete genome sequencing of Methylocystis species.</title>
        <authorList>
            <person name="Rumah B.L."/>
            <person name="Stead C.E."/>
            <person name="Stevens B.C."/>
            <person name="Minton N.P."/>
            <person name="Grosse-Honebrink A."/>
            <person name="Zhang Y."/>
        </authorList>
    </citation>
    <scope>NUCLEOTIDE SEQUENCE [LARGE SCALE GENOMIC DNA]</scope>
    <source>
        <strain evidence="2">BRCS1</strain>
    </source>
</reference>
<gene>
    <name evidence="1" type="ORF">F7D13_10250</name>
</gene>
<reference evidence="1 2" key="2">
    <citation type="journal article" date="2021" name="AMB Express">
        <title>Isolation and characterisation of Methylocystis spp. for poly-3-hydroxybutyrate production using waste methane feedstocks.</title>
        <authorList>
            <person name="Rumah B.L."/>
            <person name="Stead C.E."/>
            <person name="Claxton Stevens B.H."/>
            <person name="Minton N.P."/>
            <person name="Grosse-Honebrink A."/>
            <person name="Zhang Y."/>
        </authorList>
    </citation>
    <scope>NUCLEOTIDE SEQUENCE [LARGE SCALE GENOMIC DNA]</scope>
    <source>
        <strain evidence="1 2">BRCS1</strain>
    </source>
</reference>
<proteinExistence type="predicted"/>